<sequence length="122" mass="13522">MHSLGSPYADLLGMRLIEKREGYAKVEMRVEEEHLNSHGFAHGGLIFSLADSAFAMCCNYGGRQAVAIEVSVQYMAPAVAGDVLTAEAHEVKRTRRLSFCRVEVRKGERLIAAFQSTSFIKE</sequence>
<comment type="caution">
    <text evidence="3">The sequence shown here is derived from an EMBL/GenBank/DDBJ whole genome shotgun (WGS) entry which is preliminary data.</text>
</comment>
<dbReference type="InterPro" id="IPR003736">
    <property type="entry name" value="PAAI_dom"/>
</dbReference>
<dbReference type="InterPro" id="IPR029069">
    <property type="entry name" value="HotDog_dom_sf"/>
</dbReference>
<dbReference type="AlphaFoldDB" id="A0A832VM94"/>
<evidence type="ECO:0000259" key="2">
    <source>
        <dbReference type="Pfam" id="PF03061"/>
    </source>
</evidence>
<dbReference type="GO" id="GO:0016289">
    <property type="term" value="F:acyl-CoA hydrolase activity"/>
    <property type="evidence" value="ECO:0007669"/>
    <property type="project" value="TreeGrafter"/>
</dbReference>
<dbReference type="EMBL" id="DUIH01000002">
    <property type="protein sequence ID" value="HIH69136.1"/>
    <property type="molecule type" value="Genomic_DNA"/>
</dbReference>
<keyword evidence="1" id="KW-0378">Hydrolase</keyword>
<accession>A0A832VM94</accession>
<dbReference type="PANTHER" id="PTHR42856">
    <property type="entry name" value="ACYL-COENZYME A THIOESTERASE PAAI"/>
    <property type="match status" value="1"/>
</dbReference>
<dbReference type="SUPFAM" id="SSF54637">
    <property type="entry name" value="Thioesterase/thiol ester dehydrase-isomerase"/>
    <property type="match status" value="1"/>
</dbReference>
<dbReference type="RefSeq" id="WP_042684465.1">
    <property type="nucleotide sequence ID" value="NZ_DUIH01000002.1"/>
</dbReference>
<dbReference type="Proteomes" id="UP000600363">
    <property type="component" value="Unassembled WGS sequence"/>
</dbReference>
<evidence type="ECO:0000313" key="4">
    <source>
        <dbReference type="Proteomes" id="UP000600363"/>
    </source>
</evidence>
<dbReference type="NCBIfam" id="TIGR00369">
    <property type="entry name" value="unchar_dom_1"/>
    <property type="match status" value="1"/>
</dbReference>
<dbReference type="CDD" id="cd03443">
    <property type="entry name" value="PaaI_thioesterase"/>
    <property type="match status" value="1"/>
</dbReference>
<dbReference type="Gene3D" id="3.10.129.10">
    <property type="entry name" value="Hotdog Thioesterase"/>
    <property type="match status" value="1"/>
</dbReference>
<dbReference type="Pfam" id="PF03061">
    <property type="entry name" value="4HBT"/>
    <property type="match status" value="1"/>
</dbReference>
<evidence type="ECO:0000256" key="1">
    <source>
        <dbReference type="ARBA" id="ARBA00022801"/>
    </source>
</evidence>
<feature type="domain" description="Thioesterase" evidence="2">
    <location>
        <begin position="38"/>
        <end position="110"/>
    </location>
</feature>
<name>A0A832VM94_9EURY</name>
<proteinExistence type="predicted"/>
<reference evidence="3" key="1">
    <citation type="journal article" date="2020" name="bioRxiv">
        <title>A rank-normalized archaeal taxonomy based on genome phylogeny resolves widespread incomplete and uneven classifications.</title>
        <authorList>
            <person name="Rinke C."/>
            <person name="Chuvochina M."/>
            <person name="Mussig A.J."/>
            <person name="Chaumeil P.-A."/>
            <person name="Waite D.W."/>
            <person name="Whitman W.B."/>
            <person name="Parks D.H."/>
            <person name="Hugenholtz P."/>
        </authorList>
    </citation>
    <scope>NUCLEOTIDE SEQUENCE</scope>
    <source>
        <strain evidence="3">UBA12518</strain>
    </source>
</reference>
<dbReference type="PANTHER" id="PTHR42856:SF1">
    <property type="entry name" value="ACYL-COENZYME A THIOESTERASE PAAI"/>
    <property type="match status" value="1"/>
</dbReference>
<dbReference type="NCBIfam" id="TIGR02286">
    <property type="entry name" value="PaaD"/>
    <property type="match status" value="1"/>
</dbReference>
<dbReference type="InterPro" id="IPR006683">
    <property type="entry name" value="Thioestr_dom"/>
</dbReference>
<evidence type="ECO:0000313" key="3">
    <source>
        <dbReference type="EMBL" id="HIH69136.1"/>
    </source>
</evidence>
<dbReference type="InterPro" id="IPR011973">
    <property type="entry name" value="PaaD"/>
</dbReference>
<gene>
    <name evidence="3" type="primary">paaI</name>
    <name evidence="3" type="ORF">HA299_00705</name>
</gene>
<protein>
    <submittedName>
        <fullName evidence="3">Hydroxyphenylacetyl-CoA thioesterase PaaI</fullName>
    </submittedName>
</protein>
<organism evidence="3 4">
    <name type="scientific">Methermicoccus shengliensis</name>
    <dbReference type="NCBI Taxonomy" id="660064"/>
    <lineage>
        <taxon>Archaea</taxon>
        <taxon>Methanobacteriati</taxon>
        <taxon>Methanobacteriota</taxon>
        <taxon>Stenosarchaea group</taxon>
        <taxon>Methanomicrobia</taxon>
        <taxon>Methanosarcinales</taxon>
        <taxon>Methermicoccaceae</taxon>
        <taxon>Methermicoccus</taxon>
    </lineage>
</organism>
<dbReference type="InterPro" id="IPR052723">
    <property type="entry name" value="Acyl-CoA_thioesterase_PaaI"/>
</dbReference>